<name>A0A1S1LUL4_MYCCH</name>
<comment type="caution">
    <text evidence="2">The sequence shown here is derived from an EMBL/GenBank/DDBJ whole genome shotgun (WGS) entry which is preliminary data.</text>
</comment>
<comment type="similarity">
    <text evidence="1">Belongs to the enoyl-CoA hydratase/isomerase family.</text>
</comment>
<evidence type="ECO:0000313" key="3">
    <source>
        <dbReference type="Proteomes" id="UP000180043"/>
    </source>
</evidence>
<evidence type="ECO:0000313" key="2">
    <source>
        <dbReference type="EMBL" id="OHU59564.1"/>
    </source>
</evidence>
<proteinExistence type="inferred from homology"/>
<dbReference type="RefSeq" id="WP_057969844.1">
    <property type="nucleotide sequence ID" value="NZ_MLII01000028.1"/>
</dbReference>
<dbReference type="Gene3D" id="1.10.12.10">
    <property type="entry name" value="Lyase 2-enoyl-coa Hydratase, Chain A, domain 2"/>
    <property type="match status" value="1"/>
</dbReference>
<dbReference type="InterPro" id="IPR001753">
    <property type="entry name" value="Enoyl-CoA_hydra/iso"/>
</dbReference>
<dbReference type="GO" id="GO:0003824">
    <property type="term" value="F:catalytic activity"/>
    <property type="evidence" value="ECO:0007669"/>
    <property type="project" value="UniProtKB-ARBA"/>
</dbReference>
<evidence type="ECO:0008006" key="4">
    <source>
        <dbReference type="Google" id="ProtNLM"/>
    </source>
</evidence>
<dbReference type="EMBL" id="MLIQ01000011">
    <property type="protein sequence ID" value="OHU59564.1"/>
    <property type="molecule type" value="Genomic_DNA"/>
</dbReference>
<dbReference type="InterPro" id="IPR014748">
    <property type="entry name" value="Enoyl-CoA_hydra_C"/>
</dbReference>
<dbReference type="PANTHER" id="PTHR43802:SF1">
    <property type="entry name" value="IP11341P-RELATED"/>
    <property type="match status" value="1"/>
</dbReference>
<dbReference type="AlphaFoldDB" id="A0A1S1LUL4"/>
<accession>A0A1S1LUL4</accession>
<gene>
    <name evidence="2" type="ORF">BKG82_03045</name>
</gene>
<dbReference type="InterPro" id="IPR029045">
    <property type="entry name" value="ClpP/crotonase-like_dom_sf"/>
</dbReference>
<dbReference type="Gene3D" id="3.90.226.10">
    <property type="entry name" value="2-enoyl-CoA Hydratase, Chain A, domain 1"/>
    <property type="match status" value="1"/>
</dbReference>
<dbReference type="PANTHER" id="PTHR43802">
    <property type="entry name" value="ENOYL-COA HYDRATASE"/>
    <property type="match status" value="1"/>
</dbReference>
<organism evidence="2 3">
    <name type="scientific">Mycobacteroides chelonae</name>
    <name type="common">Mycobacterium chelonae</name>
    <dbReference type="NCBI Taxonomy" id="1774"/>
    <lineage>
        <taxon>Bacteria</taxon>
        <taxon>Bacillati</taxon>
        <taxon>Actinomycetota</taxon>
        <taxon>Actinomycetes</taxon>
        <taxon>Mycobacteriales</taxon>
        <taxon>Mycobacteriaceae</taxon>
        <taxon>Mycobacteroides</taxon>
    </lineage>
</organism>
<protein>
    <recommendedName>
        <fullName evidence="4">Enoyl-CoA hydratase</fullName>
    </recommendedName>
</protein>
<evidence type="ECO:0000256" key="1">
    <source>
        <dbReference type="ARBA" id="ARBA00005254"/>
    </source>
</evidence>
<dbReference type="Pfam" id="PF00378">
    <property type="entry name" value="ECH_1"/>
    <property type="match status" value="1"/>
</dbReference>
<dbReference type="SUPFAM" id="SSF52096">
    <property type="entry name" value="ClpP/crotonase"/>
    <property type="match status" value="1"/>
</dbReference>
<sequence>MTTATAQNTDPVLLEKHGPVTVVTLNRPDKLNALTDDLSRSLLQTLHQLADDEHCRAVVLTGAGRAFCAGLDLIAGLDPGGNKGPVQSRHHALTRAAETFVTLREIPQPVIAAVHGHAVGAGLALSAMADIRIADTTARFNPAFTRLGFSGGDLGASWWLPRLIGFSNAAEILYTAVSFDAEEAHRLGLASRVVDEGTDVATAIELATQIATNAPFGVSQTKDLLNSAIGIGDLRQHLSTEARAQVLCSLTSDAGEGIAATLQRRTPAFTNT</sequence>
<reference evidence="2 3" key="1">
    <citation type="submission" date="2016-10" db="EMBL/GenBank/DDBJ databases">
        <title>Evaluation of Human, Veterinary and Environmental Mycobacterium chelonae Isolates by Core Genome Phylogenomic Analysis, Targeted Gene Comparison, and Anti-microbial Susceptibility Patterns: A Tale of Mistaken Identities.</title>
        <authorList>
            <person name="Fogelson S.B."/>
            <person name="Camus A.C."/>
            <person name="Lorenz W."/>
            <person name="Vasireddy R."/>
            <person name="Vasireddy S."/>
            <person name="Smith T."/>
            <person name="Brown-Elliott B.A."/>
            <person name="Wallace R.J.Jr."/>
            <person name="Hasan N.A."/>
            <person name="Reischl U."/>
            <person name="Sanchez S."/>
        </authorList>
    </citation>
    <scope>NUCLEOTIDE SEQUENCE [LARGE SCALE GENOMIC DNA]</scope>
    <source>
        <strain evidence="2 3">15515</strain>
    </source>
</reference>
<dbReference type="CDD" id="cd06558">
    <property type="entry name" value="crotonase-like"/>
    <property type="match status" value="1"/>
</dbReference>
<dbReference type="Proteomes" id="UP000180043">
    <property type="component" value="Unassembled WGS sequence"/>
</dbReference>